<dbReference type="Proteomes" id="UP000076962">
    <property type="component" value="Unassembled WGS sequence"/>
</dbReference>
<organism evidence="2 3">
    <name type="scientific">Candidatus Thiomargarita nelsonii</name>
    <dbReference type="NCBI Taxonomy" id="1003181"/>
    <lineage>
        <taxon>Bacteria</taxon>
        <taxon>Pseudomonadati</taxon>
        <taxon>Pseudomonadota</taxon>
        <taxon>Gammaproteobacteria</taxon>
        <taxon>Thiotrichales</taxon>
        <taxon>Thiotrichaceae</taxon>
        <taxon>Thiomargarita</taxon>
    </lineage>
</organism>
<keyword evidence="1" id="KW-1133">Transmembrane helix</keyword>
<dbReference type="AlphaFoldDB" id="A0A176RXP1"/>
<sequence>MDMSKKDIHDVRKPKQKSRRHFLGVLAGLAGSTATLGVLSQKDGPVELPLHEADFYKPHNLAG</sequence>
<comment type="caution">
    <text evidence="2">The sequence shown here is derived from an EMBL/GenBank/DDBJ whole genome shotgun (WGS) entry which is preliminary data.</text>
</comment>
<gene>
    <name evidence="2" type="ORF">THIOM_003824</name>
</gene>
<name>A0A176RXP1_9GAMM</name>
<keyword evidence="3" id="KW-1185">Reference proteome</keyword>
<evidence type="ECO:0000313" key="2">
    <source>
        <dbReference type="EMBL" id="OAD20468.1"/>
    </source>
</evidence>
<evidence type="ECO:0000313" key="3">
    <source>
        <dbReference type="Proteomes" id="UP000076962"/>
    </source>
</evidence>
<accession>A0A176RXP1</accession>
<proteinExistence type="predicted"/>
<protein>
    <submittedName>
        <fullName evidence="2">Membrane or secreted protein</fullName>
    </submittedName>
</protein>
<keyword evidence="1" id="KW-0812">Transmembrane</keyword>
<dbReference type="EMBL" id="LUTY01002351">
    <property type="protein sequence ID" value="OAD20468.1"/>
    <property type="molecule type" value="Genomic_DNA"/>
</dbReference>
<evidence type="ECO:0000256" key="1">
    <source>
        <dbReference type="SAM" id="Phobius"/>
    </source>
</evidence>
<feature type="transmembrane region" description="Helical" evidence="1">
    <location>
        <begin position="21"/>
        <end position="40"/>
    </location>
</feature>
<keyword evidence="1" id="KW-0472">Membrane</keyword>
<reference evidence="2 3" key="1">
    <citation type="submission" date="2016-05" db="EMBL/GenBank/DDBJ databases">
        <title>Single-cell genome of chain-forming Candidatus Thiomargarita nelsonii and comparison to other large sulfur-oxidizing bacteria.</title>
        <authorList>
            <person name="Winkel M."/>
            <person name="Salman V."/>
            <person name="Woyke T."/>
            <person name="Schulz-Vogt H."/>
            <person name="Richter M."/>
            <person name="Flood B."/>
            <person name="Bailey J."/>
            <person name="Amann R."/>
            <person name="Mussmann M."/>
        </authorList>
    </citation>
    <scope>NUCLEOTIDE SEQUENCE [LARGE SCALE GENOMIC DNA]</scope>
    <source>
        <strain evidence="2 3">THI036</strain>
    </source>
</reference>